<accession>A0ABR8WR47</accession>
<comment type="caution">
    <text evidence="1">The sequence shown here is derived from an EMBL/GenBank/DDBJ whole genome shotgun (WGS) entry which is preliminary data.</text>
</comment>
<proteinExistence type="predicted"/>
<dbReference type="EMBL" id="JACSPY010000001">
    <property type="protein sequence ID" value="MBD8019362.1"/>
    <property type="molecule type" value="Genomic_DNA"/>
</dbReference>
<organism evidence="1 2">
    <name type="scientific">Brevibacterium gallinarum</name>
    <dbReference type="NCBI Taxonomy" id="2762220"/>
    <lineage>
        <taxon>Bacteria</taxon>
        <taxon>Bacillati</taxon>
        <taxon>Actinomycetota</taxon>
        <taxon>Actinomycetes</taxon>
        <taxon>Micrococcales</taxon>
        <taxon>Brevibacteriaceae</taxon>
        <taxon>Brevibacterium</taxon>
    </lineage>
</organism>
<keyword evidence="2" id="KW-1185">Reference proteome</keyword>
<reference evidence="1 2" key="1">
    <citation type="submission" date="2020-08" db="EMBL/GenBank/DDBJ databases">
        <title>A Genomic Blueprint of the Chicken Gut Microbiome.</title>
        <authorList>
            <person name="Gilroy R."/>
            <person name="Ravi A."/>
            <person name="Getino M."/>
            <person name="Pursley I."/>
            <person name="Horton D.L."/>
            <person name="Alikhan N.-F."/>
            <person name="Baker D."/>
            <person name="Gharbi K."/>
            <person name="Hall N."/>
            <person name="Watson M."/>
            <person name="Adriaenssens E.M."/>
            <person name="Foster-Nyarko E."/>
            <person name="Jarju S."/>
            <person name="Secka A."/>
            <person name="Antonio M."/>
            <person name="Oren A."/>
            <person name="Chaudhuri R."/>
            <person name="La Ragione R.M."/>
            <person name="Hildebrand F."/>
            <person name="Pallen M.J."/>
        </authorList>
    </citation>
    <scope>NUCLEOTIDE SEQUENCE [LARGE SCALE GENOMIC DNA]</scope>
    <source>
        <strain evidence="1 2">Re57</strain>
    </source>
</reference>
<evidence type="ECO:0000313" key="1">
    <source>
        <dbReference type="EMBL" id="MBD8019362.1"/>
    </source>
</evidence>
<protein>
    <submittedName>
        <fullName evidence="1">Uncharacterized protein</fullName>
    </submittedName>
</protein>
<sequence length="76" mass="7860">MRLAELGAVIDVASPEGEPIATGELTGIAPTGGFALSGEWLIEGAYLELGDDREVWVPEDALWRRVPPAAAGAVSA</sequence>
<name>A0ABR8WR47_9MICO</name>
<gene>
    <name evidence="1" type="ORF">H9634_01005</name>
</gene>
<dbReference type="Proteomes" id="UP000651517">
    <property type="component" value="Unassembled WGS sequence"/>
</dbReference>
<evidence type="ECO:0000313" key="2">
    <source>
        <dbReference type="Proteomes" id="UP000651517"/>
    </source>
</evidence>